<dbReference type="PANTHER" id="PTHR30509">
    <property type="entry name" value="P-HYDROXYBENZOIC ACID EFFLUX PUMP SUBUNIT-RELATED"/>
    <property type="match status" value="1"/>
</dbReference>
<evidence type="ECO:0000256" key="3">
    <source>
        <dbReference type="ARBA" id="ARBA00022692"/>
    </source>
</evidence>
<gene>
    <name evidence="10" type="ORF">LPB144_03900</name>
</gene>
<dbReference type="InterPro" id="IPR032692">
    <property type="entry name" value="YccS_N"/>
</dbReference>
<evidence type="ECO:0000256" key="7">
    <source>
        <dbReference type="SAM" id="Phobius"/>
    </source>
</evidence>
<keyword evidence="4 7" id="KW-1133">Transmembrane helix</keyword>
<evidence type="ECO:0000256" key="5">
    <source>
        <dbReference type="ARBA" id="ARBA00023136"/>
    </source>
</evidence>
<dbReference type="PANTHER" id="PTHR30509:SF9">
    <property type="entry name" value="MULTIDRUG RESISTANCE PROTEIN MDTO"/>
    <property type="match status" value="1"/>
</dbReference>
<evidence type="ECO:0000313" key="10">
    <source>
        <dbReference type="EMBL" id="APG59604.1"/>
    </source>
</evidence>
<name>A0A1L3J3A2_9FLAO</name>
<feature type="domain" description="Integral membrane bound transporter" evidence="9">
    <location>
        <begin position="414"/>
        <end position="535"/>
    </location>
</feature>
<dbReference type="EMBL" id="CP018153">
    <property type="protein sequence ID" value="APG59604.1"/>
    <property type="molecule type" value="Genomic_DNA"/>
</dbReference>
<feature type="transmembrane region" description="Helical" evidence="7">
    <location>
        <begin position="403"/>
        <end position="420"/>
    </location>
</feature>
<evidence type="ECO:0000256" key="4">
    <source>
        <dbReference type="ARBA" id="ARBA00022989"/>
    </source>
</evidence>
<sequence length="749" mass="85765">MTQKLISYKEDLFKFLRSTDFSKAIVLTIAILVPVSLFYRLDFLEIGISIAMGCLLSSPSDVTGSFKHKVLGILSAAGLGSLSFMIAGYSSSYTMAVIPMLLIMMFSVSYLSVYGFRASLVTFSGLLAVVLSFANLSSGIEIWQKALLIAGGGIWYLMLSTLWYFLKPKRPTEELLAETMEITADYLRTRMKLLETDIDAEKIQKELFTLQNELNEHHESLREILISSRKDSGSSGYTRKRLLIFIDLVDILEFAMANPIDYERMQSILKDDWKQLRAFSNFSLQMAAQLDRISQSIYRNSRLPDNAIPNELAKTREALKKFRESIDVTKKREAMLLLRNFFDYQTKQAQKINSIDRILRNIAEKRKIFYKNKDLRKFLTPQEYSFKTLETNFNFNSAIFRHALRLALVVVAGYFIGEYFSVQNSYWILLTIVVIMRPNYGLTKERTKKRITGTLIGGAIAIGIVMLTQNPMVYAVLGLLSLTLAFSLIQRNYTTAAIFITLSIIFIYALLQPEVLNVIQYRVIDTLIGAGLAALGNVILWPKWEFTSINATIFSSINSNLEYLSEIDKYYHDKKEIPASYKLARKKAFMEMGNLSGSFQRMAQEPKSKQMYLSLVYNIVGLNQTFLSALASLGSYIRTHPTTKASADFELHTRSIRNNLENALRILEHKELKKDTINIKEAGETLHRKFDELARERDLQIEAGQDQIEKSMRLKLQEAHLITGQLEWLMDISEKLEKKIKELNQKDYE</sequence>
<evidence type="ECO:0000259" key="9">
    <source>
        <dbReference type="Pfam" id="PF13515"/>
    </source>
</evidence>
<evidence type="ECO:0000259" key="8">
    <source>
        <dbReference type="Pfam" id="PF12805"/>
    </source>
</evidence>
<dbReference type="STRING" id="1913577.LPB144_03900"/>
<dbReference type="Pfam" id="PF12805">
    <property type="entry name" value="FUSC-like"/>
    <property type="match status" value="1"/>
</dbReference>
<dbReference type="RefSeq" id="WP_072552258.1">
    <property type="nucleotide sequence ID" value="NZ_CP018153.1"/>
</dbReference>
<feature type="domain" description="Integral membrane protein YccS N-terminal" evidence="8">
    <location>
        <begin position="84"/>
        <end position="341"/>
    </location>
</feature>
<feature type="transmembrane region" description="Helical" evidence="7">
    <location>
        <begin position="146"/>
        <end position="166"/>
    </location>
</feature>
<keyword evidence="2" id="KW-1003">Cell membrane</keyword>
<protein>
    <submittedName>
        <fullName evidence="10">FUSC family protein</fullName>
    </submittedName>
</protein>
<evidence type="ECO:0000256" key="6">
    <source>
        <dbReference type="ARBA" id="ARBA00043993"/>
    </source>
</evidence>
<feature type="transmembrane region" description="Helical" evidence="7">
    <location>
        <begin position="21"/>
        <end position="40"/>
    </location>
</feature>
<feature type="transmembrane region" description="Helical" evidence="7">
    <location>
        <begin position="120"/>
        <end position="140"/>
    </location>
</feature>
<dbReference type="Pfam" id="PF13515">
    <property type="entry name" value="FUSC_2"/>
    <property type="match status" value="1"/>
</dbReference>
<dbReference type="AlphaFoldDB" id="A0A1L3J3A2"/>
<evidence type="ECO:0000256" key="1">
    <source>
        <dbReference type="ARBA" id="ARBA00004651"/>
    </source>
</evidence>
<keyword evidence="3 7" id="KW-0812">Transmembrane</keyword>
<feature type="transmembrane region" description="Helical" evidence="7">
    <location>
        <begin position="455"/>
        <end position="480"/>
    </location>
</feature>
<feature type="transmembrane region" description="Helical" evidence="7">
    <location>
        <begin position="95"/>
        <end position="113"/>
    </location>
</feature>
<comment type="similarity">
    <text evidence="6">Belongs to the YccS/YhfK family.</text>
</comment>
<feature type="transmembrane region" description="Helical" evidence="7">
    <location>
        <begin position="492"/>
        <end position="511"/>
    </location>
</feature>
<feature type="transmembrane region" description="Helical" evidence="7">
    <location>
        <begin position="70"/>
        <end position="89"/>
    </location>
</feature>
<dbReference type="KEGG" id="grl:LPB144_03900"/>
<keyword evidence="5 7" id="KW-0472">Membrane</keyword>
<organism evidence="10 11">
    <name type="scientific">Christiangramia salexigens</name>
    <dbReference type="NCBI Taxonomy" id="1913577"/>
    <lineage>
        <taxon>Bacteria</taxon>
        <taxon>Pseudomonadati</taxon>
        <taxon>Bacteroidota</taxon>
        <taxon>Flavobacteriia</taxon>
        <taxon>Flavobacteriales</taxon>
        <taxon>Flavobacteriaceae</taxon>
        <taxon>Christiangramia</taxon>
    </lineage>
</organism>
<proteinExistence type="inferred from homology"/>
<evidence type="ECO:0000256" key="2">
    <source>
        <dbReference type="ARBA" id="ARBA00022475"/>
    </source>
</evidence>
<feature type="transmembrane region" description="Helical" evidence="7">
    <location>
        <begin position="523"/>
        <end position="541"/>
    </location>
</feature>
<keyword evidence="11" id="KW-1185">Reference proteome</keyword>
<comment type="subcellular location">
    <subcellularLocation>
        <location evidence="1">Cell membrane</location>
        <topology evidence="1">Multi-pass membrane protein</topology>
    </subcellularLocation>
</comment>
<reference evidence="10 11" key="1">
    <citation type="submission" date="2016-11" db="EMBL/GenBank/DDBJ databases">
        <title>Gramella sp. LPB0144 isolated from marine environment.</title>
        <authorList>
            <person name="Kim E."/>
            <person name="Yi H."/>
        </authorList>
    </citation>
    <scope>NUCLEOTIDE SEQUENCE [LARGE SCALE GENOMIC DNA]</scope>
    <source>
        <strain evidence="10 11">LPB0144</strain>
    </source>
</reference>
<evidence type="ECO:0000313" key="11">
    <source>
        <dbReference type="Proteomes" id="UP000182510"/>
    </source>
</evidence>
<dbReference type="InterPro" id="IPR049453">
    <property type="entry name" value="Memb_transporter_dom"/>
</dbReference>
<dbReference type="GO" id="GO:0005886">
    <property type="term" value="C:plasma membrane"/>
    <property type="evidence" value="ECO:0007669"/>
    <property type="project" value="UniProtKB-SubCell"/>
</dbReference>
<dbReference type="Proteomes" id="UP000182510">
    <property type="component" value="Chromosome"/>
</dbReference>
<accession>A0A1L3J3A2</accession>